<evidence type="ECO:0000313" key="2">
    <source>
        <dbReference type="Proteomes" id="UP000263273"/>
    </source>
</evidence>
<evidence type="ECO:0000313" key="1">
    <source>
        <dbReference type="EMBL" id="HBK53760.1"/>
    </source>
</evidence>
<protein>
    <submittedName>
        <fullName evidence="1">Uncharacterized protein</fullName>
    </submittedName>
</protein>
<gene>
    <name evidence="1" type="ORF">DDZ44_07485</name>
</gene>
<dbReference type="EMBL" id="DNZF01000166">
    <property type="protein sequence ID" value="HBK53760.1"/>
    <property type="molecule type" value="Genomic_DNA"/>
</dbReference>
<accession>A0A354YWN5</accession>
<organism evidence="1 2">
    <name type="scientific">Syntrophomonas wolfei</name>
    <dbReference type="NCBI Taxonomy" id="863"/>
    <lineage>
        <taxon>Bacteria</taxon>
        <taxon>Bacillati</taxon>
        <taxon>Bacillota</taxon>
        <taxon>Clostridia</taxon>
        <taxon>Eubacteriales</taxon>
        <taxon>Syntrophomonadaceae</taxon>
        <taxon>Syntrophomonas</taxon>
    </lineage>
</organism>
<dbReference type="Proteomes" id="UP000263273">
    <property type="component" value="Unassembled WGS sequence"/>
</dbReference>
<sequence>MGDYRFIFHSPRSLAAAWVDNLPELPCEVRREGFYEDRMYLYGRRVTAVEERVFPLEIIKGKLMEYLGREPQNND</sequence>
<name>A0A354YWN5_9FIRM</name>
<reference evidence="1 2" key="1">
    <citation type="journal article" date="2018" name="Nat. Biotechnol.">
        <title>A standardized bacterial taxonomy based on genome phylogeny substantially revises the tree of life.</title>
        <authorList>
            <person name="Parks D.H."/>
            <person name="Chuvochina M."/>
            <person name="Waite D.W."/>
            <person name="Rinke C."/>
            <person name="Skarshewski A."/>
            <person name="Chaumeil P.A."/>
            <person name="Hugenholtz P."/>
        </authorList>
    </citation>
    <scope>NUCLEOTIDE SEQUENCE [LARGE SCALE GENOMIC DNA]</scope>
    <source>
        <strain evidence="1">UBA10948</strain>
    </source>
</reference>
<dbReference type="AlphaFoldDB" id="A0A354YWN5"/>
<comment type="caution">
    <text evidence="1">The sequence shown here is derived from an EMBL/GenBank/DDBJ whole genome shotgun (WGS) entry which is preliminary data.</text>
</comment>
<proteinExistence type="predicted"/>